<protein>
    <submittedName>
        <fullName evidence="3">Sirohydrochlorin chelatase</fullName>
    </submittedName>
</protein>
<evidence type="ECO:0000256" key="2">
    <source>
        <dbReference type="ARBA" id="ARBA00023239"/>
    </source>
</evidence>
<dbReference type="PANTHER" id="PTHR33542">
    <property type="entry name" value="SIROHYDROCHLORIN FERROCHELATASE, CHLOROPLASTIC"/>
    <property type="match status" value="1"/>
</dbReference>
<dbReference type="RefSeq" id="WP_269893319.1">
    <property type="nucleotide sequence ID" value="NZ_JAPZPY010000002.1"/>
</dbReference>
<evidence type="ECO:0000256" key="1">
    <source>
        <dbReference type="ARBA" id="ARBA00022723"/>
    </source>
</evidence>
<accession>A0ABT4PPR4</accession>
<reference evidence="3" key="1">
    <citation type="submission" date="2022-12" db="EMBL/GenBank/DDBJ databases">
        <authorList>
            <person name="Deng Y."/>
            <person name="Zhang Y.-Q."/>
        </authorList>
    </citation>
    <scope>NUCLEOTIDE SEQUENCE</scope>
    <source>
        <strain evidence="3">CPCC 205372</strain>
    </source>
</reference>
<organism evidence="3 4">
    <name type="scientific">Mycobacterium hippophais</name>
    <dbReference type="NCBI Taxonomy" id="3016340"/>
    <lineage>
        <taxon>Bacteria</taxon>
        <taxon>Bacillati</taxon>
        <taxon>Actinomycetota</taxon>
        <taxon>Actinomycetes</taxon>
        <taxon>Mycobacteriales</taxon>
        <taxon>Mycobacteriaceae</taxon>
        <taxon>Mycobacterium</taxon>
    </lineage>
</organism>
<evidence type="ECO:0000313" key="4">
    <source>
        <dbReference type="Proteomes" id="UP001142153"/>
    </source>
</evidence>
<dbReference type="EMBL" id="JAPZPY010000002">
    <property type="protein sequence ID" value="MCZ8378533.1"/>
    <property type="molecule type" value="Genomic_DNA"/>
</dbReference>
<keyword evidence="4" id="KW-1185">Reference proteome</keyword>
<keyword evidence="1" id="KW-0479">Metal-binding</keyword>
<dbReference type="InterPro" id="IPR050963">
    <property type="entry name" value="Sirohydro_Cobaltochel/CbiX"/>
</dbReference>
<name>A0ABT4PPR4_9MYCO</name>
<dbReference type="SUPFAM" id="SSF53800">
    <property type="entry name" value="Chelatase"/>
    <property type="match status" value="1"/>
</dbReference>
<dbReference type="Proteomes" id="UP001142153">
    <property type="component" value="Unassembled WGS sequence"/>
</dbReference>
<dbReference type="PANTHER" id="PTHR33542:SF5">
    <property type="entry name" value="FERROCHELATASE CHE1"/>
    <property type="match status" value="1"/>
</dbReference>
<dbReference type="Pfam" id="PF01903">
    <property type="entry name" value="CbiX"/>
    <property type="match status" value="2"/>
</dbReference>
<proteinExistence type="predicted"/>
<comment type="caution">
    <text evidence="3">The sequence shown here is derived from an EMBL/GenBank/DDBJ whole genome shotgun (WGS) entry which is preliminary data.</text>
</comment>
<gene>
    <name evidence="3" type="ORF">O6P37_06640</name>
</gene>
<evidence type="ECO:0000313" key="3">
    <source>
        <dbReference type="EMBL" id="MCZ8378533.1"/>
    </source>
</evidence>
<sequence length="249" mass="25997">MRAARVVTRPKPPRPEPTLILTAHGSADPRSAEVTHAVAGRIRRLRPWLDVRAAFLDHTGPRLGEVLRQTPDGVVVPFLLADAFHARTDIPALIAESGCRAGQAAVLGEDPALLAVARQRLSEAGVSPDDERLGVMVAAVGSSSAAANARTATVAHALSIGTRWAGADVAFATVPHNTPAQAAAALRHRGADHVVIVPWFLAPGRITDRVAGFAARESMAMAEPLGSHNLVAATVLDRFDEVTSSAVAA</sequence>
<dbReference type="Gene3D" id="3.40.50.1400">
    <property type="match status" value="2"/>
</dbReference>
<keyword evidence="2" id="KW-0456">Lyase</keyword>
<dbReference type="CDD" id="cd03416">
    <property type="entry name" value="CbiX_SirB_N"/>
    <property type="match status" value="1"/>
</dbReference>
<dbReference type="InterPro" id="IPR002762">
    <property type="entry name" value="CbiX-like"/>
</dbReference>